<reference evidence="1 2" key="1">
    <citation type="submission" date="2016-10" db="EMBL/GenBank/DDBJ databases">
        <authorList>
            <person name="de Groot N.N."/>
        </authorList>
    </citation>
    <scope>NUCLEOTIDE SEQUENCE [LARGE SCALE GENOMIC DNA]</scope>
    <source>
        <strain evidence="1 2">CGMCC 1.10267</strain>
    </source>
</reference>
<dbReference type="STRING" id="440168.SAMN04487974_106200"/>
<organism evidence="1 2">
    <name type="scientific">Pelagibacterium luteolum</name>
    <dbReference type="NCBI Taxonomy" id="440168"/>
    <lineage>
        <taxon>Bacteria</taxon>
        <taxon>Pseudomonadati</taxon>
        <taxon>Pseudomonadota</taxon>
        <taxon>Alphaproteobacteria</taxon>
        <taxon>Hyphomicrobiales</taxon>
        <taxon>Devosiaceae</taxon>
        <taxon>Pelagibacterium</taxon>
    </lineage>
</organism>
<dbReference type="OrthoDB" id="9789567at2"/>
<gene>
    <name evidence="1" type="ORF">SAMN04487974_106200</name>
</gene>
<sequence>MRHHTIIARLGPGDGTSISPSRVDTQETEINFVDGEFRLGYGLGQALDQLCELGLRPSETAVDLALLAAAITAADTRISRAADAQDAWTREIDLHLPVYDAARWQGLAPLIATTLNFLTGDRWGVYFRSRAAGARDLAPRPTKLRTANPTTVCLFSGGLDSFIGAIDLLARGQAPMLVSHYWDGITSTHQAYCAEVMKRRFGGTTLHHIRARVGFPTDTVEHSAVEDTLRGRSFLFFSLAVMAADAIGGDMVVHVPENGLISLNVPLDPLRLGALSTRTTHPFYMARFEDLLKGLGLSVRLENPYAFMTKGQMAKECADIPFLRKEAKHTMSCSSPGSRRYDPDPNERTPKHCGRCVPCLIRRASILEGWGTDDTSYRIPDLRAQVLDTNKAEGEHVRSFQLALSRLARKPGRARFDIHRPGPLIDHPGKLSDYEAVYVAGLQEVGRLLHGVQARPL</sequence>
<dbReference type="SUPFAM" id="SSF52402">
    <property type="entry name" value="Adenine nucleotide alpha hydrolases-like"/>
    <property type="match status" value="1"/>
</dbReference>
<accession>A0A1G7WIZ9</accession>
<evidence type="ECO:0000313" key="1">
    <source>
        <dbReference type="EMBL" id="SDG71935.1"/>
    </source>
</evidence>
<proteinExistence type="predicted"/>
<dbReference type="InterPro" id="IPR049676">
    <property type="entry name" value="QatC"/>
</dbReference>
<protein>
    <submittedName>
        <fullName evidence="1">7-cyano-7-deazaguanine synthase (Queuosine biosynthesis)</fullName>
    </submittedName>
</protein>
<dbReference type="NCBIfam" id="NF041925">
    <property type="entry name" value="QatC"/>
    <property type="match status" value="1"/>
</dbReference>
<dbReference type="RefSeq" id="WP_090596727.1">
    <property type="nucleotide sequence ID" value="NZ_FNCS01000006.1"/>
</dbReference>
<dbReference type="Gene3D" id="3.40.50.620">
    <property type="entry name" value="HUPs"/>
    <property type="match status" value="1"/>
</dbReference>
<dbReference type="InterPro" id="IPR014729">
    <property type="entry name" value="Rossmann-like_a/b/a_fold"/>
</dbReference>
<dbReference type="AlphaFoldDB" id="A0A1G7WIZ9"/>
<name>A0A1G7WIZ9_9HYPH</name>
<dbReference type="Proteomes" id="UP000199495">
    <property type="component" value="Unassembled WGS sequence"/>
</dbReference>
<keyword evidence="2" id="KW-1185">Reference proteome</keyword>
<evidence type="ECO:0000313" key="2">
    <source>
        <dbReference type="Proteomes" id="UP000199495"/>
    </source>
</evidence>
<dbReference type="EMBL" id="FNCS01000006">
    <property type="protein sequence ID" value="SDG71935.1"/>
    <property type="molecule type" value="Genomic_DNA"/>
</dbReference>